<evidence type="ECO:0000256" key="2">
    <source>
        <dbReference type="ARBA" id="ARBA00006432"/>
    </source>
</evidence>
<dbReference type="FunFam" id="3.40.50.12780:FF:000012">
    <property type="entry name" value="Non-ribosomal peptide synthetase"/>
    <property type="match status" value="3"/>
</dbReference>
<dbReference type="Pfam" id="PF00668">
    <property type="entry name" value="Condensation"/>
    <property type="match status" value="3"/>
</dbReference>
<keyword evidence="7" id="KW-0045">Antibiotic biosynthesis</keyword>
<dbReference type="GO" id="GO:0031177">
    <property type="term" value="F:phosphopantetheine binding"/>
    <property type="evidence" value="ECO:0007669"/>
    <property type="project" value="InterPro"/>
</dbReference>
<dbReference type="Pfam" id="PF00550">
    <property type="entry name" value="PP-binding"/>
    <property type="match status" value="3"/>
</dbReference>
<dbReference type="InterPro" id="IPR029058">
    <property type="entry name" value="AB_hydrolase_fold"/>
</dbReference>
<dbReference type="InterPro" id="IPR023213">
    <property type="entry name" value="CAT-like_dom_sf"/>
</dbReference>
<dbReference type="Gene3D" id="3.40.50.980">
    <property type="match status" value="6"/>
</dbReference>
<dbReference type="GO" id="GO:0008610">
    <property type="term" value="P:lipid biosynthetic process"/>
    <property type="evidence" value="ECO:0007669"/>
    <property type="project" value="UniProtKB-ARBA"/>
</dbReference>
<sequence length="3167" mass="355216">MKSVYEKEEAYWNGMFDSDDSMSILPYCSTHGREANADTNAAKVSMLRALPSELSDRMNTLANGSDIALYMIGLAGATCLLHHYTNRENVLVGMPTIDESDDDSSPRDVLIMKTNLTRGSSFRSVLGSIKTAVGGALEHRHLPFRKMVHNLNLEKDTNGLPVMNTIVSYSAIHTASIDLSVSSDVIFRFDAKDDGLHLEVFYDESRYDASYIATLFEHFFRLLHFVLFQPDQPIGNAELLSEDEKHRLLHEFNDVWTDFPRQATLHQFIEEHAERQPEAIAVSYEDTKLTYRELNARANRLARTLRSEGVQPEALVGLMAERSIDMIVGMLAVLKAGGGYVAIDPEYPEERVRYMLEDSGARVILVQQHLQNRVPNTESAARLLTLDDEQSYHEDASKLESKSTAVDLACVIYTSGTTGNPKGNLTTHRNIVRIVKNTNYIEITEQDKVLQLSSYSFDGSAFDIFGALTNGAHLVLVPHHTLLDARKLAELIETEQISVMLITTAYFNVLVDVNASCLRHIRAILFGGERSSVAHVRRALEQTGPGRLKHAYGPSESTVYATWHDVTEISERAVSVPIGRPISNTAIYIVNERNDLQPIGVSGELCVAGEGLVRGYLNRPELTAQKFVDNPFVPGERMYRTGDLARWLPDGTIEYVGRMDDQVKIRGHRIEIGEVEAQLLKVATIKKATIVVRGREDGEKQLCAYYVADHLLPAGEIRTMLAKELPSYMIPAYFIQLEQMPLTTNGKVDRKSLPAPEEHVQAETEYVAPRSEQEIRLARVWQEVLGLSRVGAKDHFFELGGHSLRATTLVSKLHKEENISLSLRDVFRNPTLEAMAALMEAAQGHTFAPIPTVEEKDVYPVSSVQKRLFILHQLEGAEHSYNMPGALLLEGDVDRNRLEHAFRQLITRHETLRTGFEMVNGEPVQRIYPTVDFVVEEMSAVEGAEAEKQIRQFIRAFDLSTAPLFRAGLIELAPERHILLFDMHHIISDGTSIGIMIEEFTSLYSGNELEPLRIQYKDFAAWQRSEEQIEQLKRQETYWLQQMEGVLPVLELPTDYVRPAVQSHDGALFEFSIDREQSQDLRNLAADTRTTLYMVLLAAYTIILHKYSGQEDIVVGTPIAGRTHDDVQPLIGMFVNTLAIRNYPSGSKSVLTYLEEIKETTLGAFEHQDYPFEELVENVQISRDMSRHPVFDTMFALENTEHREFDLDGLQVKPYGAEHGMAKFDLNLTITEDGDGLYCTMEYATALYNRSTIERLCGHFLQVAGSMTHNPQAAISSLQMVTIEEKAELQHGFNDTDMVYPSDKTVHELFAEQVERTPEAVAVVYGTEQLSYGDLNRKANQLAWKLREYGVTAEQPVGIIVERSLDTVVAVLAVLKASGTFVPIDPEYPETRIRYMLADSGAKLVLAQSELPGIIPDDVRLIDVRDESLYQGDGADVPNGSKPSNLLYIIYTSGTTGNPKGVMLEHGNMVNLLHYQQNGTNIPMPSRILQYASGSFDVCYQEMFSALLFGGSLYMVDNEMRKDPVRLFQEIEKHEIDVLFIPVAFLKFIFAEPEWAEAFPRCVRHIITAGEQLVVTPQVQACLKRLDICLHNHYGPSETHVVTTYTMTPEVIEVGLPPIGKPIANTSIYIVNDSFELQPIGVKGELYVSGACVGRGYWGRTDLTEEKFLDNPFAPGERLYKTGDVARWLPDGSIEYVGRSDHQVKIRGFRIELGEVESQLLHVPAVQEATVVALEDHGGQKQLCAYFAAERSLKAGEMRAALSQELPGYMIPSYFVQLERLPLTPNGKIDRRALPKPEGGIETGTEYVAPRTDTEARLARIWQDVLGLASVGVKDNFFELGGHSLRATTLVSRLYKEMNVNFPLRGVFRHPTIEEMAKAITEMHQELYTEIPFAEEKAYYPLSSAQKRLFIVSQLTGAEVSYNMPGVLILEGELDRARFERAFQKLIDRHESLRTSFETVRGEPVQRIHSQVEFAIEYHLAAEQDAEALITDFVRPFQLNQAPLLRVGLIETGHERHILMFDMHHIISDGVTMGHVVNEFSRIYAGDQLPALRIQYKDYAVWQQSNEYAEKLAHQESYWLKQLDGELPTLELPTDYVRPAVQQFEGDVALFTLTNSQAEQLQRLAANYGATLYMVLLAAYTVLLHKYTGQDDIIVGTPIAGRNHTELEPLVGMFVNTLAIRNYPSGEKSFAELLAEVKDTALAAFENQDYPFETLVEKVHKSRDMSRNPVFDTIFSVEHAQQDSFHIDGLRISPYPHSHSVAKFDLTFHAEQNEEGILCGLGYATALYASETAGRMGEHFVQLVDAIIAEPNAKLMSLNMMSLQEREQVKLVFNDTITSYPREKTIQHLFEEQAEKSPDEIAIQFGEERLTYRELNERSNRLARTLRGKGVKAGRFVGLMTDRSLDMIVAIMATLKAGGAYVPIDPDYPEERIRYMLDDSGASLLVVQRHLQSNHIAADCMVVLVDDEDSYHADGTNLEQHNGASDLAYVIYTSGTTGMPKGNLTTHRNIVRVVRDAKYIEIDQHDTVLQLSSYAFDGSTFDIFGALLNGAKLVLIPREVVLDAGRLADTIEIEKISVMFITTAYLNLLVDLRVDSLRHMRAILFGGERASVSHVRKALRHLGPGKLKHVYGPTESTVFATSHNVDEVADSAVTIPIGRPIGNTAVYIVGEGDVLQPIGVAGELCVAGDGVAVGYLNRPELSGAKFVNNPFVPGDRMYRTGDLARWLSDGTIEYVGRIDDQVKIRGYRIELGEVEAHLLDLEAIHEAVVIVREESDGQKRLCAYYVAGRPITAGEMRIALAQELPGYMLPSYFVQLDKLPLSPNGKVNRKALPAPELHVQAASEYVAPRTPQEVLLAHIWREVLGLGQVGVKDNFFELGGHSLSLMRLVERVYTETEVEIPIHSVFREPTIEAMAYEMLKSELAGKAGNHFMKLNENGHIPVFCFPPGLGYGLSYLELAKQLDHHCILHGIDFIDDADSREELLERYVDAILAVQPQPPFVLLGYSLGGNLTFEVAKALESRGYPVSDVIMIDSLRKLKVHEVDEIDGDIDQMIDGVEELKEMLVHHPLLRDQVKNKMRAYWSYATELVNSDIIDANIHALMAEPSEVNQADGEQLATWQEATRGRYVEYNLRGVHEDVLQPPFLEANANVMQAIIRHILEQTMVTH</sequence>
<dbReference type="GO" id="GO:0043041">
    <property type="term" value="P:amino acid activation for nonribosomal peptide biosynthetic process"/>
    <property type="evidence" value="ECO:0007669"/>
    <property type="project" value="TreeGrafter"/>
</dbReference>
<evidence type="ECO:0000313" key="11">
    <source>
        <dbReference type="Proteomes" id="UP000304148"/>
    </source>
</evidence>
<evidence type="ECO:0000313" key="10">
    <source>
        <dbReference type="EMBL" id="SYX83228.1"/>
    </source>
</evidence>
<dbReference type="InterPro" id="IPR009081">
    <property type="entry name" value="PP-bd_ACP"/>
</dbReference>
<dbReference type="PROSITE" id="PS00455">
    <property type="entry name" value="AMP_BINDING"/>
    <property type="match status" value="3"/>
</dbReference>
<comment type="similarity">
    <text evidence="2">Belongs to the ATP-dependent AMP-binding enzyme family.</text>
</comment>
<dbReference type="Gene3D" id="3.30.559.10">
    <property type="entry name" value="Chloramphenicol acetyltransferase-like domain"/>
    <property type="match status" value="2"/>
</dbReference>
<dbReference type="FunFam" id="3.40.50.980:FF:000001">
    <property type="entry name" value="Non-ribosomal peptide synthetase"/>
    <property type="match status" value="3"/>
</dbReference>
<dbReference type="InterPro" id="IPR001242">
    <property type="entry name" value="Condensation_dom"/>
</dbReference>
<keyword evidence="4" id="KW-0597">Phosphoprotein</keyword>
<dbReference type="PANTHER" id="PTHR45527:SF1">
    <property type="entry name" value="FATTY ACID SYNTHASE"/>
    <property type="match status" value="1"/>
</dbReference>
<dbReference type="InterPro" id="IPR045851">
    <property type="entry name" value="AMP-bd_C_sf"/>
</dbReference>
<dbReference type="SMART" id="SM00824">
    <property type="entry name" value="PKS_TE"/>
    <property type="match status" value="1"/>
</dbReference>
<comment type="cofactor">
    <cofactor evidence="1">
        <name>pantetheine 4'-phosphate</name>
        <dbReference type="ChEBI" id="CHEBI:47942"/>
    </cofactor>
</comment>
<evidence type="ECO:0000256" key="1">
    <source>
        <dbReference type="ARBA" id="ARBA00001957"/>
    </source>
</evidence>
<feature type="domain" description="Carrier" evidence="9">
    <location>
        <begin position="768"/>
        <end position="843"/>
    </location>
</feature>
<dbReference type="Pfam" id="PF13193">
    <property type="entry name" value="AMP-binding_C"/>
    <property type="match status" value="2"/>
</dbReference>
<evidence type="ECO:0000256" key="8">
    <source>
        <dbReference type="ARBA" id="ARBA00023268"/>
    </source>
</evidence>
<dbReference type="InterPro" id="IPR020802">
    <property type="entry name" value="TesA-like"/>
</dbReference>
<protein>
    <submittedName>
        <fullName evidence="10">Surfactin synthetase</fullName>
    </submittedName>
</protein>
<dbReference type="CDD" id="cd12117">
    <property type="entry name" value="A_NRPS_Srf_like"/>
    <property type="match status" value="2"/>
</dbReference>
<dbReference type="FunFam" id="1.10.1200.10:FF:000005">
    <property type="entry name" value="Nonribosomal peptide synthetase 1"/>
    <property type="match status" value="3"/>
</dbReference>
<dbReference type="FunFam" id="2.30.38.10:FF:000001">
    <property type="entry name" value="Non-ribosomal peptide synthetase PvdI"/>
    <property type="match status" value="3"/>
</dbReference>
<dbReference type="Proteomes" id="UP000304148">
    <property type="component" value="Chromosome"/>
</dbReference>
<proteinExistence type="inferred from homology"/>
<dbReference type="Gene3D" id="1.10.287.490">
    <property type="entry name" value="Helix hairpin bin"/>
    <property type="match status" value="1"/>
</dbReference>
<dbReference type="Pfam" id="PF00975">
    <property type="entry name" value="Thioesterase"/>
    <property type="match status" value="1"/>
</dbReference>
<dbReference type="InterPro" id="IPR020845">
    <property type="entry name" value="AMP-binding_CS"/>
</dbReference>
<dbReference type="InterPro" id="IPR020806">
    <property type="entry name" value="PKS_PP-bd"/>
</dbReference>
<dbReference type="SMART" id="SM00823">
    <property type="entry name" value="PKS_PP"/>
    <property type="match status" value="3"/>
</dbReference>
<gene>
    <name evidence="10" type="primary">srfAA</name>
    <name evidence="10" type="ORF">PBLR_11650</name>
</gene>
<keyword evidence="5" id="KW-0436">Ligase</keyword>
<reference evidence="11" key="1">
    <citation type="submission" date="2018-08" db="EMBL/GenBank/DDBJ databases">
        <authorList>
            <person name="Chevrot R."/>
        </authorList>
    </citation>
    <scope>NUCLEOTIDE SEQUENCE [LARGE SCALE GENOMIC DNA]</scope>
</reference>
<dbReference type="GO" id="GO:0017000">
    <property type="term" value="P:antibiotic biosynthetic process"/>
    <property type="evidence" value="ECO:0007669"/>
    <property type="project" value="UniProtKB-KW"/>
</dbReference>
<keyword evidence="3" id="KW-0596">Phosphopantetheine</keyword>
<evidence type="ECO:0000256" key="3">
    <source>
        <dbReference type="ARBA" id="ARBA00022450"/>
    </source>
</evidence>
<dbReference type="InterPro" id="IPR001031">
    <property type="entry name" value="Thioesterase"/>
</dbReference>
<evidence type="ECO:0000259" key="9">
    <source>
        <dbReference type="PROSITE" id="PS50075"/>
    </source>
</evidence>
<dbReference type="PANTHER" id="PTHR45527">
    <property type="entry name" value="NONRIBOSOMAL PEPTIDE SYNTHETASE"/>
    <property type="match status" value="1"/>
</dbReference>
<dbReference type="GO" id="GO:0044550">
    <property type="term" value="P:secondary metabolite biosynthetic process"/>
    <property type="evidence" value="ECO:0007669"/>
    <property type="project" value="UniProtKB-ARBA"/>
</dbReference>
<evidence type="ECO:0000256" key="6">
    <source>
        <dbReference type="ARBA" id="ARBA00022737"/>
    </source>
</evidence>
<dbReference type="NCBIfam" id="TIGR01733">
    <property type="entry name" value="AA-adenyl-dom"/>
    <property type="match status" value="3"/>
</dbReference>
<evidence type="ECO:0000256" key="5">
    <source>
        <dbReference type="ARBA" id="ARBA00022598"/>
    </source>
</evidence>
<dbReference type="PROSITE" id="PS50075">
    <property type="entry name" value="CARRIER"/>
    <property type="match status" value="3"/>
</dbReference>
<evidence type="ECO:0000256" key="7">
    <source>
        <dbReference type="ARBA" id="ARBA00023194"/>
    </source>
</evidence>
<evidence type="ECO:0000256" key="4">
    <source>
        <dbReference type="ARBA" id="ARBA00022553"/>
    </source>
</evidence>
<dbReference type="InterPro" id="IPR006162">
    <property type="entry name" value="Ppantetheine_attach_site"/>
</dbReference>
<dbReference type="InterPro" id="IPR010071">
    <property type="entry name" value="AA_adenyl_dom"/>
</dbReference>
<dbReference type="RefSeq" id="WP_138185331.1">
    <property type="nucleotide sequence ID" value="NZ_LS992241.1"/>
</dbReference>
<dbReference type="Gene3D" id="1.10.1200.10">
    <property type="entry name" value="ACP-like"/>
    <property type="match status" value="3"/>
</dbReference>
<dbReference type="EMBL" id="LS992241">
    <property type="protein sequence ID" value="SYX83228.1"/>
    <property type="molecule type" value="Genomic_DNA"/>
</dbReference>
<dbReference type="SUPFAM" id="SSF53474">
    <property type="entry name" value="alpha/beta-Hydrolases"/>
    <property type="match status" value="1"/>
</dbReference>
<feature type="domain" description="Carrier" evidence="9">
    <location>
        <begin position="2847"/>
        <end position="2922"/>
    </location>
</feature>
<dbReference type="PROSITE" id="PS00012">
    <property type="entry name" value="PHOSPHOPANTETHEINE"/>
    <property type="match status" value="3"/>
</dbReference>
<dbReference type="Gene3D" id="3.40.50.1820">
    <property type="entry name" value="alpha/beta hydrolase"/>
    <property type="match status" value="1"/>
</dbReference>
<dbReference type="Pfam" id="PF00501">
    <property type="entry name" value="AMP-binding"/>
    <property type="match status" value="3"/>
</dbReference>
<dbReference type="Gene3D" id="3.30.559.30">
    <property type="entry name" value="Nonribosomal peptide synthetase, condensation domain"/>
    <property type="match status" value="3"/>
</dbReference>
<dbReference type="InterPro" id="IPR000873">
    <property type="entry name" value="AMP-dep_synth/lig_dom"/>
</dbReference>
<dbReference type="SUPFAM" id="SSF56801">
    <property type="entry name" value="Acetyl-CoA synthetase-like"/>
    <property type="match status" value="3"/>
</dbReference>
<dbReference type="Gene3D" id="3.30.300.30">
    <property type="match status" value="3"/>
</dbReference>
<dbReference type="Gene3D" id="2.30.38.10">
    <property type="entry name" value="Luciferase, Domain 3"/>
    <property type="match status" value="3"/>
</dbReference>
<dbReference type="InterPro" id="IPR036736">
    <property type="entry name" value="ACP-like_sf"/>
</dbReference>
<organism evidence="10 11">
    <name type="scientific">Paenibacillus alvei</name>
    <name type="common">Bacillus alvei</name>
    <dbReference type="NCBI Taxonomy" id="44250"/>
    <lineage>
        <taxon>Bacteria</taxon>
        <taxon>Bacillati</taxon>
        <taxon>Bacillota</taxon>
        <taxon>Bacilli</taxon>
        <taxon>Bacillales</taxon>
        <taxon>Paenibacillaceae</taxon>
        <taxon>Paenibacillus</taxon>
    </lineage>
</organism>
<dbReference type="SUPFAM" id="SSF47336">
    <property type="entry name" value="ACP-like"/>
    <property type="match status" value="3"/>
</dbReference>
<accession>A0A383R8E9</accession>
<dbReference type="FunFam" id="3.30.300.30:FF:000010">
    <property type="entry name" value="Enterobactin synthetase component F"/>
    <property type="match status" value="3"/>
</dbReference>
<keyword evidence="6" id="KW-0677">Repeat</keyword>
<dbReference type="GO" id="GO:0016874">
    <property type="term" value="F:ligase activity"/>
    <property type="evidence" value="ECO:0007669"/>
    <property type="project" value="UniProtKB-KW"/>
</dbReference>
<name>A0A383R8E9_PAEAL</name>
<dbReference type="NCBIfam" id="NF003417">
    <property type="entry name" value="PRK04813.1"/>
    <property type="match status" value="3"/>
</dbReference>
<dbReference type="CDD" id="cd19531">
    <property type="entry name" value="LCL_NRPS-like"/>
    <property type="match status" value="2"/>
</dbReference>
<dbReference type="InterPro" id="IPR025110">
    <property type="entry name" value="AMP-bd_C"/>
</dbReference>
<dbReference type="GO" id="GO:0005829">
    <property type="term" value="C:cytosol"/>
    <property type="evidence" value="ECO:0007669"/>
    <property type="project" value="TreeGrafter"/>
</dbReference>
<keyword evidence="8" id="KW-0511">Multifunctional enzyme</keyword>
<dbReference type="FunFam" id="3.40.50.980:FF:000002">
    <property type="entry name" value="Enterobactin synthetase component F"/>
    <property type="match status" value="2"/>
</dbReference>
<feature type="domain" description="Carrier" evidence="9">
    <location>
        <begin position="1809"/>
        <end position="1884"/>
    </location>
</feature>
<dbReference type="SUPFAM" id="SSF52777">
    <property type="entry name" value="CoA-dependent acyltransferases"/>
    <property type="match status" value="5"/>
</dbReference>